<comment type="caution">
    <text evidence="3">The sequence shown here is derived from an EMBL/GenBank/DDBJ whole genome shotgun (WGS) entry which is preliminary data.</text>
</comment>
<accession>A0AAW1WXL6</accession>
<evidence type="ECO:0000256" key="1">
    <source>
        <dbReference type="SAM" id="MobiDB-lite"/>
    </source>
</evidence>
<dbReference type="InterPro" id="IPR038801">
    <property type="entry name" value="TAF1C"/>
</dbReference>
<dbReference type="InterPro" id="IPR049087">
    <property type="entry name" value="TAF1C_beta-prop"/>
</dbReference>
<dbReference type="GO" id="GO:0001650">
    <property type="term" value="C:fibrillar center"/>
    <property type="evidence" value="ECO:0007669"/>
    <property type="project" value="TreeGrafter"/>
</dbReference>
<evidence type="ECO:0000313" key="3">
    <source>
        <dbReference type="EMBL" id="KAK9928453.1"/>
    </source>
</evidence>
<feature type="region of interest" description="Disordered" evidence="1">
    <location>
        <begin position="775"/>
        <end position="802"/>
    </location>
</feature>
<proteinExistence type="predicted"/>
<sequence>MDSIPEEWKSLFPISSVFKPPLLLSNPSILGPLFFNPKPNTTTLLFSSPSLLPPLTPLPHLSLPRFLLTSSPESAPLPSTSSSIASFLGPHHYKTDLLSFFGNRLEFLHCPLTNAVLIFFPTGENSVQVGFLELVLKGSTFDVKFDDLTVRCRFKYRILRISVNPVPCLSNLRGNGPVTVGYLLASTMYSVHWFIVKVGDFGSNSDRVSLVYVGGRVFKTCCVVHACWSPHVLEESVVLLENGALFLFDLESRLKSHYSDAYFKGTRLKVLWDNDGSGSSGNYRWLSCEFSWHPRVLIIARSDAIFLVDLRFDECNLTCLMKIEMLQMYVPVEKEQFLVLSKTSSDSFHFVLASDHLLLLCDVRKPLMPLLQWAHGLDKPSYADVFRLSELRSYAKDDTYKWPSDSGFCIILGSFWNCEFNIFSYGPSLPTPIGSVASKITELRKPFYAWELPSDLLLSGHECHCGYCLVREEFQKDALPEWIDWQHKKEIVLGFGIVNKDLSSLLSEPDEFGGFTLIRLMSSGKLELQRYCASWDSVKNVEESHRELLHFKDYLLYSPEHEEYRFVRRFKYLELDYLYGYLNGNLDEVLDSKMKRSCKVGQGNELFSPEFHEILCKKLHECGFGQLRSSPAITIVLNDISLPSSIHEVVLRRLWSDLPMELLQLAFSNYPEILEVLVDQKRVALEFSAVPDLSQLPPFILRRPRKPSCRSNKWSKKVQPGDALVGPVLPLPLLLTLHEFRNGCPNSEEQSGQFSVEEELSRSCDEVMQVVSEMAVSNSDPEVPDDQATSLANDGEEKWGNSQRSKPFFSYQPVAAKGSSIDHRQGKSLYKDDKFDTLISKVSEKKQTSNDINDSVGLELFDDLCPVKLRFDACPMKFEAKELKEYNILKKQFLEWQNQFDLYKDLSSRIESKADK</sequence>
<evidence type="ECO:0000259" key="2">
    <source>
        <dbReference type="Pfam" id="PF20641"/>
    </source>
</evidence>
<dbReference type="PANTHER" id="PTHR15319:SF1">
    <property type="entry name" value="TATA BOX-BINDING PROTEIN-ASSOCIATED FACTOR RNA POLYMERASE I SUBUNIT C"/>
    <property type="match status" value="1"/>
</dbReference>
<keyword evidence="4" id="KW-1185">Reference proteome</keyword>
<dbReference type="Pfam" id="PF20641">
    <property type="entry name" value="TAF1C_beta-prop"/>
    <property type="match status" value="1"/>
</dbReference>
<evidence type="ECO:0000313" key="4">
    <source>
        <dbReference type="Proteomes" id="UP001457282"/>
    </source>
</evidence>
<dbReference type="EMBL" id="JBEDUW010000005">
    <property type="protein sequence ID" value="KAK9928453.1"/>
    <property type="molecule type" value="Genomic_DNA"/>
</dbReference>
<dbReference type="AlphaFoldDB" id="A0AAW1WXL6"/>
<gene>
    <name evidence="3" type="ORF">M0R45_025588</name>
</gene>
<protein>
    <recommendedName>
        <fullName evidence="2">TAF1C beta-propeller domain-containing protein</fullName>
    </recommendedName>
</protein>
<dbReference type="Proteomes" id="UP001457282">
    <property type="component" value="Unassembled WGS sequence"/>
</dbReference>
<reference evidence="3 4" key="1">
    <citation type="journal article" date="2023" name="G3 (Bethesda)">
        <title>A chromosome-length genome assembly and annotation of blackberry (Rubus argutus, cv. 'Hillquist').</title>
        <authorList>
            <person name="Bruna T."/>
            <person name="Aryal R."/>
            <person name="Dudchenko O."/>
            <person name="Sargent D.J."/>
            <person name="Mead D."/>
            <person name="Buti M."/>
            <person name="Cavallini A."/>
            <person name="Hytonen T."/>
            <person name="Andres J."/>
            <person name="Pham M."/>
            <person name="Weisz D."/>
            <person name="Mascagni F."/>
            <person name="Usai G."/>
            <person name="Natali L."/>
            <person name="Bassil N."/>
            <person name="Fernandez G.E."/>
            <person name="Lomsadze A."/>
            <person name="Armour M."/>
            <person name="Olukolu B."/>
            <person name="Poorten T."/>
            <person name="Britton C."/>
            <person name="Davik J."/>
            <person name="Ashrafi H."/>
            <person name="Aiden E.L."/>
            <person name="Borodovsky M."/>
            <person name="Worthington M."/>
        </authorList>
    </citation>
    <scope>NUCLEOTIDE SEQUENCE [LARGE SCALE GENOMIC DNA]</scope>
    <source>
        <strain evidence="3">PI 553951</strain>
    </source>
</reference>
<dbReference type="PANTHER" id="PTHR15319">
    <property type="entry name" value="TATA BOX-BINDING PROTEIN ASSOCIATED FACTOR RNA POLYMERASE I SUBUNIT C"/>
    <property type="match status" value="1"/>
</dbReference>
<organism evidence="3 4">
    <name type="scientific">Rubus argutus</name>
    <name type="common">Southern blackberry</name>
    <dbReference type="NCBI Taxonomy" id="59490"/>
    <lineage>
        <taxon>Eukaryota</taxon>
        <taxon>Viridiplantae</taxon>
        <taxon>Streptophyta</taxon>
        <taxon>Embryophyta</taxon>
        <taxon>Tracheophyta</taxon>
        <taxon>Spermatophyta</taxon>
        <taxon>Magnoliopsida</taxon>
        <taxon>eudicotyledons</taxon>
        <taxon>Gunneridae</taxon>
        <taxon>Pentapetalae</taxon>
        <taxon>rosids</taxon>
        <taxon>fabids</taxon>
        <taxon>Rosales</taxon>
        <taxon>Rosaceae</taxon>
        <taxon>Rosoideae</taxon>
        <taxon>Rosoideae incertae sedis</taxon>
        <taxon>Rubus</taxon>
    </lineage>
</organism>
<feature type="domain" description="TAF1C beta-propeller" evidence="2">
    <location>
        <begin position="227"/>
        <end position="323"/>
    </location>
</feature>
<dbReference type="GO" id="GO:0001164">
    <property type="term" value="F:RNA polymerase I core promoter sequence-specific DNA binding"/>
    <property type="evidence" value="ECO:0007669"/>
    <property type="project" value="TreeGrafter"/>
</dbReference>
<name>A0AAW1WXL6_RUBAR</name>